<dbReference type="InterPro" id="IPR011604">
    <property type="entry name" value="PDDEXK-like_dom_sf"/>
</dbReference>
<evidence type="ECO:0000256" key="8">
    <source>
        <dbReference type="ARBA" id="ARBA00023004"/>
    </source>
</evidence>
<dbReference type="InterPro" id="IPR006554">
    <property type="entry name" value="Helicase-like_DEXD_c2"/>
</dbReference>
<keyword evidence="3" id="KW-0547">Nucleotide-binding</keyword>
<dbReference type="GO" id="GO:0005524">
    <property type="term" value="F:ATP binding"/>
    <property type="evidence" value="ECO:0007669"/>
    <property type="project" value="UniProtKB-KW"/>
</dbReference>
<dbReference type="PANTHER" id="PTHR11472">
    <property type="entry name" value="DNA REPAIR DEAD HELICASE RAD3/XP-D SUBFAMILY MEMBER"/>
    <property type="match status" value="1"/>
</dbReference>
<dbReference type="HOGENOM" id="CLU_006515_7_0_4"/>
<dbReference type="InterPro" id="IPR014013">
    <property type="entry name" value="Helic_SF1/SF2_ATP-bd_DinG/Rad3"/>
</dbReference>
<dbReference type="SMART" id="SM00491">
    <property type="entry name" value="HELICc2"/>
    <property type="match status" value="1"/>
</dbReference>
<dbReference type="GO" id="GO:0006281">
    <property type="term" value="P:DNA repair"/>
    <property type="evidence" value="ECO:0007669"/>
    <property type="project" value="UniProtKB-KW"/>
</dbReference>
<feature type="domain" description="Helicase ATP-binding" evidence="14">
    <location>
        <begin position="173"/>
        <end position="434"/>
    </location>
</feature>
<dbReference type="AlphaFoldDB" id="A4JNM1"/>
<dbReference type="Proteomes" id="UP000002287">
    <property type="component" value="Chromosome 2"/>
</dbReference>
<evidence type="ECO:0000313" key="15">
    <source>
        <dbReference type="EMBL" id="ABO57874.1"/>
    </source>
</evidence>
<dbReference type="KEGG" id="bvi:Bcep1808_4917"/>
<keyword evidence="7" id="KW-0067">ATP-binding</keyword>
<dbReference type="InterPro" id="IPR045028">
    <property type="entry name" value="DinG/Rad3-like"/>
</dbReference>
<comment type="similarity">
    <text evidence="13">Belongs to the helicase family. DinG subfamily.</text>
</comment>
<dbReference type="Gene3D" id="3.40.50.300">
    <property type="entry name" value="P-loop containing nucleotide triphosphate hydrolases"/>
    <property type="match status" value="2"/>
</dbReference>
<dbReference type="eggNOG" id="COG1199">
    <property type="taxonomic scope" value="Bacteria"/>
</dbReference>
<evidence type="ECO:0000256" key="6">
    <source>
        <dbReference type="ARBA" id="ARBA00022806"/>
    </source>
</evidence>
<dbReference type="GO" id="GO:0046872">
    <property type="term" value="F:metal ion binding"/>
    <property type="evidence" value="ECO:0007669"/>
    <property type="project" value="UniProtKB-KW"/>
</dbReference>
<dbReference type="InterPro" id="IPR010614">
    <property type="entry name" value="RAD3-like_helicase_DEAD"/>
</dbReference>
<keyword evidence="9" id="KW-0411">Iron-sulfur</keyword>
<evidence type="ECO:0000259" key="14">
    <source>
        <dbReference type="PROSITE" id="PS51193"/>
    </source>
</evidence>
<dbReference type="InterPro" id="IPR027417">
    <property type="entry name" value="P-loop_NTPase"/>
</dbReference>
<evidence type="ECO:0000256" key="10">
    <source>
        <dbReference type="ARBA" id="ARBA00023125"/>
    </source>
</evidence>
<dbReference type="Pfam" id="PF06733">
    <property type="entry name" value="DEAD_2"/>
    <property type="match status" value="1"/>
</dbReference>
<gene>
    <name evidence="15" type="ordered locus">Bcep1808_4917</name>
</gene>
<dbReference type="PROSITE" id="PS51193">
    <property type="entry name" value="HELICASE_ATP_BIND_2"/>
    <property type="match status" value="1"/>
</dbReference>
<dbReference type="GO" id="GO:0003677">
    <property type="term" value="F:DNA binding"/>
    <property type="evidence" value="ECO:0007669"/>
    <property type="project" value="UniProtKB-KW"/>
</dbReference>
<evidence type="ECO:0000256" key="3">
    <source>
        <dbReference type="ARBA" id="ARBA00022741"/>
    </source>
</evidence>
<keyword evidence="2" id="KW-0479">Metal-binding</keyword>
<dbReference type="Pfam" id="PF13307">
    <property type="entry name" value="Helicase_C_2"/>
    <property type="match status" value="1"/>
</dbReference>
<keyword evidence="12" id="KW-0413">Isomerase</keyword>
<name>A4JNM1_BURVG</name>
<dbReference type="InterPro" id="IPR006555">
    <property type="entry name" value="ATP-dep_Helicase_C"/>
</dbReference>
<dbReference type="PANTHER" id="PTHR11472:SF34">
    <property type="entry name" value="REGULATOR OF TELOMERE ELONGATION HELICASE 1"/>
    <property type="match status" value="1"/>
</dbReference>
<dbReference type="EMBL" id="CP000615">
    <property type="protein sequence ID" value="ABO57874.1"/>
    <property type="molecule type" value="Genomic_DNA"/>
</dbReference>
<evidence type="ECO:0000256" key="2">
    <source>
        <dbReference type="ARBA" id="ARBA00022723"/>
    </source>
</evidence>
<sequence length="772" mass="84694">MSYVVAVRAMCEFTARRGDLDLRFTPAPTALEGIAGHGAVTSARGARYETEIALAGTWGTLTVRGRADGYDPLANRLEEIKTYRGSLDAMPANHRALHWAQAKVYAHLMCATRGLAEINVALVYFDIVSERETVLTETLSAEALAAFFAEQCACFVGWAEREAAHRAARDEALRALTFPHGQFRSGQRELAVSVYRAARDEGCLIAQAPTGIGKTLGTVFPMLKACGEGKLDHVFFLTAKTPGRALALDAARTLGAGTPALPLRVLELVARDKACEHPDRACHGESCPLAQGFYDRLPAARDAAIGAGLLDRETVRAAALAHDVCPYYLAQELARWSDMAIGDYNYYYDGSAMLHALAQQNQWRVGVLVDEAHNLLDRARRMYSASLDPFAFAAAREAAPPTLRKAFDRLARAWGALNRAQAERYAAYPAIPAGLVSAVQNLVATIGEHLTDAPRANDDALLRFHFDAIQFGVLADAFDSASIFDATLHGEPLPRQAALETVDAVDTLVPAARRRRIQSTLCVRNVIPAGFLAPRYEAARATVLFSGTLSPFRFYRDTLGLPADTGWLDVEGPFRAEQLTVRVASHVSTRWRDRDRSLEPIVDLIAAQYATRPGNYLGFLSSFDYLARVVALMQARHPDVPVWAQSPGMAESERDAFLARFDAGGRGVGFAVLGGAFSEGVDLVGERLIGAFIATLGLPQINDVNEQMRRAMDARFGNGYDYIYLYPGLQKVVQAAGRVIRTERDEGVVHLIDDRYRRREVRDLLPRWWRIG</sequence>
<protein>
    <submittedName>
        <fullName evidence="15">Helicase c2</fullName>
    </submittedName>
</protein>
<keyword evidence="6 15" id="KW-0347">Helicase</keyword>
<dbReference type="GO" id="GO:0051539">
    <property type="term" value="F:4 iron, 4 sulfur cluster binding"/>
    <property type="evidence" value="ECO:0007669"/>
    <property type="project" value="UniProtKB-KW"/>
</dbReference>
<organism evidence="15 16">
    <name type="scientific">Burkholderia vietnamiensis (strain G4 / LMG 22486)</name>
    <name type="common">Burkholderia cepacia (strain R1808)</name>
    <dbReference type="NCBI Taxonomy" id="269482"/>
    <lineage>
        <taxon>Bacteria</taxon>
        <taxon>Pseudomonadati</taxon>
        <taxon>Pseudomonadota</taxon>
        <taxon>Betaproteobacteria</taxon>
        <taxon>Burkholderiales</taxon>
        <taxon>Burkholderiaceae</taxon>
        <taxon>Burkholderia</taxon>
        <taxon>Burkholderia cepacia complex</taxon>
    </lineage>
</organism>
<keyword evidence="11" id="KW-0234">DNA repair</keyword>
<dbReference type="SMART" id="SM00488">
    <property type="entry name" value="DEXDc2"/>
    <property type="match status" value="1"/>
</dbReference>
<keyword evidence="10" id="KW-0238">DNA-binding</keyword>
<evidence type="ECO:0000256" key="1">
    <source>
        <dbReference type="ARBA" id="ARBA00022485"/>
    </source>
</evidence>
<reference evidence="16" key="1">
    <citation type="submission" date="2007-03" db="EMBL/GenBank/DDBJ databases">
        <title>Complete sequence of chromosome 2 of Burkholderia vietnamiensis G4.</title>
        <authorList>
            <consortium name="US DOE Joint Genome Institute"/>
            <person name="Copeland A."/>
            <person name="Lucas S."/>
            <person name="Lapidus A."/>
            <person name="Barry K."/>
            <person name="Detter J.C."/>
            <person name="Glavina del Rio T."/>
            <person name="Hammon N."/>
            <person name="Israni S."/>
            <person name="Dalin E."/>
            <person name="Tice H."/>
            <person name="Pitluck S."/>
            <person name="Chain P."/>
            <person name="Malfatti S."/>
            <person name="Shin M."/>
            <person name="Vergez L."/>
            <person name="Schmutz J."/>
            <person name="Larimer F."/>
            <person name="Land M."/>
            <person name="Hauser L."/>
            <person name="Kyrpides N."/>
            <person name="Tiedje J."/>
            <person name="Richardson P."/>
        </authorList>
    </citation>
    <scope>NUCLEOTIDE SEQUENCE [LARGE SCALE GENOMIC DNA]</scope>
    <source>
        <strain evidence="16">G4 / LMG 22486</strain>
    </source>
</reference>
<keyword evidence="1" id="KW-0004">4Fe-4S</keyword>
<dbReference type="GO" id="GO:0016818">
    <property type="term" value="F:hydrolase activity, acting on acid anhydrides, in phosphorus-containing anhydrides"/>
    <property type="evidence" value="ECO:0007669"/>
    <property type="project" value="InterPro"/>
</dbReference>
<proteinExistence type="inferred from homology"/>
<evidence type="ECO:0000256" key="4">
    <source>
        <dbReference type="ARBA" id="ARBA00022763"/>
    </source>
</evidence>
<dbReference type="Gene3D" id="3.90.320.10">
    <property type="match status" value="1"/>
</dbReference>
<evidence type="ECO:0000256" key="11">
    <source>
        <dbReference type="ARBA" id="ARBA00023204"/>
    </source>
</evidence>
<keyword evidence="4" id="KW-0227">DNA damage</keyword>
<evidence type="ECO:0000313" key="16">
    <source>
        <dbReference type="Proteomes" id="UP000002287"/>
    </source>
</evidence>
<dbReference type="SUPFAM" id="SSF52540">
    <property type="entry name" value="P-loop containing nucleoside triphosphate hydrolases"/>
    <property type="match status" value="2"/>
</dbReference>
<dbReference type="GO" id="GO:0003678">
    <property type="term" value="F:DNA helicase activity"/>
    <property type="evidence" value="ECO:0007669"/>
    <property type="project" value="InterPro"/>
</dbReference>
<evidence type="ECO:0000256" key="9">
    <source>
        <dbReference type="ARBA" id="ARBA00023014"/>
    </source>
</evidence>
<keyword evidence="8" id="KW-0408">Iron</keyword>
<evidence type="ECO:0000256" key="13">
    <source>
        <dbReference type="ARBA" id="ARBA00038058"/>
    </source>
</evidence>
<evidence type="ECO:0000256" key="5">
    <source>
        <dbReference type="ARBA" id="ARBA00022801"/>
    </source>
</evidence>
<keyword evidence="5" id="KW-0378">Hydrolase</keyword>
<accession>A4JNM1</accession>
<evidence type="ECO:0000256" key="7">
    <source>
        <dbReference type="ARBA" id="ARBA00022840"/>
    </source>
</evidence>
<evidence type="ECO:0000256" key="12">
    <source>
        <dbReference type="ARBA" id="ARBA00023235"/>
    </source>
</evidence>